<evidence type="ECO:0008006" key="4">
    <source>
        <dbReference type="Google" id="ProtNLM"/>
    </source>
</evidence>
<feature type="transmembrane region" description="Helical" evidence="1">
    <location>
        <begin position="26"/>
        <end position="45"/>
    </location>
</feature>
<accession>A0A7U9Q2F4</accession>
<proteinExistence type="predicted"/>
<evidence type="ECO:0000313" key="3">
    <source>
        <dbReference type="Proteomes" id="UP000287830"/>
    </source>
</evidence>
<keyword evidence="1" id="KW-0472">Membrane</keyword>
<keyword evidence="1" id="KW-0812">Transmembrane</keyword>
<evidence type="ECO:0000313" key="2">
    <source>
        <dbReference type="EMBL" id="GCD39430.1"/>
    </source>
</evidence>
<keyword evidence="1" id="KW-1133">Transmembrane helix</keyword>
<protein>
    <recommendedName>
        <fullName evidence="4">Integral membrane protein</fullName>
    </recommendedName>
</protein>
<organism evidence="2 3">
    <name type="scientific">Streptomyces chrestomyceticus JCM 4735</name>
    <dbReference type="NCBI Taxonomy" id="1306181"/>
    <lineage>
        <taxon>Bacteria</taxon>
        <taxon>Bacillati</taxon>
        <taxon>Actinomycetota</taxon>
        <taxon>Actinomycetes</taxon>
        <taxon>Kitasatosporales</taxon>
        <taxon>Streptomycetaceae</taxon>
        <taxon>Streptomyces</taxon>
    </lineage>
</organism>
<name>A0A7U9Q2F4_9ACTN</name>
<comment type="caution">
    <text evidence="2">The sequence shown here is derived from an EMBL/GenBank/DDBJ whole genome shotgun (WGS) entry which is preliminary data.</text>
</comment>
<dbReference type="Proteomes" id="UP000287830">
    <property type="component" value="Unassembled WGS sequence"/>
</dbReference>
<evidence type="ECO:0000256" key="1">
    <source>
        <dbReference type="SAM" id="Phobius"/>
    </source>
</evidence>
<gene>
    <name evidence="2" type="ORF">OEIGOIKO_07263</name>
</gene>
<reference evidence="2 3" key="1">
    <citation type="submission" date="2018-11" db="EMBL/GenBank/DDBJ databases">
        <title>Whole genome sequence of Streptomyces chrestomyceticus NBRC 13444(T).</title>
        <authorList>
            <person name="Komaki H."/>
            <person name="Tamura T."/>
        </authorList>
    </citation>
    <scope>NUCLEOTIDE SEQUENCE [LARGE SCALE GENOMIC DNA]</scope>
    <source>
        <strain evidence="2 3">NBRC 13444</strain>
    </source>
</reference>
<sequence>MRTRRRTQWRTQYPLPERTVRVLRPVRLLSAVGFLLETTLFALTLTEEEPSTSTLTWTGIGAVYFPLLFLLAHRMLRKDSRARASREG</sequence>
<dbReference type="EMBL" id="BHZC01000001">
    <property type="protein sequence ID" value="GCD39430.1"/>
    <property type="molecule type" value="Genomic_DNA"/>
</dbReference>
<dbReference type="AlphaFoldDB" id="A0A7U9Q2F4"/>
<feature type="transmembrane region" description="Helical" evidence="1">
    <location>
        <begin position="57"/>
        <end position="76"/>
    </location>
</feature>